<feature type="signal peptide" evidence="1">
    <location>
        <begin position="1"/>
        <end position="27"/>
    </location>
</feature>
<dbReference type="RefSeq" id="WP_048420662.1">
    <property type="nucleotide sequence ID" value="NZ_JYNX01000062.1"/>
</dbReference>
<organism evidence="2 3">
    <name type="scientific">Mycolicibacterium chubuense</name>
    <name type="common">Mycobacterium chubuense</name>
    <dbReference type="NCBI Taxonomy" id="1800"/>
    <lineage>
        <taxon>Bacteria</taxon>
        <taxon>Bacillati</taxon>
        <taxon>Actinomycetota</taxon>
        <taxon>Actinomycetes</taxon>
        <taxon>Mycobacteriales</taxon>
        <taxon>Mycobacteriaceae</taxon>
        <taxon>Mycolicibacterium</taxon>
    </lineage>
</organism>
<dbReference type="Proteomes" id="UP000036176">
    <property type="component" value="Unassembled WGS sequence"/>
</dbReference>
<reference evidence="2 3" key="1">
    <citation type="journal article" date="2015" name="Genome Biol. Evol.">
        <title>Characterization of Three Mycobacterium spp. with Potential Use in Bioremediation by Genome Sequencing and Comparative Genomics.</title>
        <authorList>
            <person name="Das S."/>
            <person name="Pettersson B.M."/>
            <person name="Behra P.R."/>
            <person name="Ramesh M."/>
            <person name="Dasgupta S."/>
            <person name="Bhattacharya A."/>
            <person name="Kirsebom L.A."/>
        </authorList>
    </citation>
    <scope>NUCLEOTIDE SEQUENCE [LARGE SCALE GENOMIC DNA]</scope>
    <source>
        <strain evidence="2 3">DSM 44219</strain>
    </source>
</reference>
<proteinExistence type="predicted"/>
<keyword evidence="3" id="KW-1185">Reference proteome</keyword>
<sequence length="258" mass="26536" precursor="true">MTTRTAVSLALATAFAGSLAAMPVAHADPLDAIINTVNKDRPARCPALKYDRGVLEGAAQTYARSENPVDGQPAGYNGRTLAFLGSGDPQAAATTSAYSRGAGGVITNCDFTDFGVGFVRHEDREVDVVTIVLGAPAKPVEAAPAPAANPAPAPVAVPDPPKPDPVAPTDAIRLAFDRGLTSWTVNITNTSALAGTCTYVATNPVLPGVNKTFSIGPNGSTSFPVLPPPPLSTYHVTVSCKGDFNGKNVEFGHVEQDV</sequence>
<evidence type="ECO:0008006" key="4">
    <source>
        <dbReference type="Google" id="ProtNLM"/>
    </source>
</evidence>
<feature type="chain" id="PRO_5005283298" description="SCP domain-containing protein" evidence="1">
    <location>
        <begin position="28"/>
        <end position="258"/>
    </location>
</feature>
<evidence type="ECO:0000313" key="2">
    <source>
        <dbReference type="EMBL" id="KMO72788.1"/>
    </source>
</evidence>
<dbReference type="PATRIC" id="fig|1800.3.peg.4803"/>
<dbReference type="AlphaFoldDB" id="A0A0J6VTI3"/>
<gene>
    <name evidence="2" type="ORF">MCHUDSM44219_04775</name>
</gene>
<evidence type="ECO:0000256" key="1">
    <source>
        <dbReference type="SAM" id="SignalP"/>
    </source>
</evidence>
<name>A0A0J6VTI3_MYCCU</name>
<keyword evidence="1" id="KW-0732">Signal</keyword>
<comment type="caution">
    <text evidence="2">The sequence shown here is derived from an EMBL/GenBank/DDBJ whole genome shotgun (WGS) entry which is preliminary data.</text>
</comment>
<dbReference type="EMBL" id="JYNX01000062">
    <property type="protein sequence ID" value="KMO72788.1"/>
    <property type="molecule type" value="Genomic_DNA"/>
</dbReference>
<protein>
    <recommendedName>
        <fullName evidence="4">SCP domain-containing protein</fullName>
    </recommendedName>
</protein>
<accession>A0A0J6VTI3</accession>
<evidence type="ECO:0000313" key="3">
    <source>
        <dbReference type="Proteomes" id="UP000036176"/>
    </source>
</evidence>